<gene>
    <name evidence="1" type="ORF">CPARA_1gp133</name>
</gene>
<dbReference type="GeneID" id="10446933"/>
<dbReference type="InterPro" id="IPR036224">
    <property type="entry name" value="GINS_bundle-like_dom_sf"/>
</dbReference>
<dbReference type="Gene3D" id="1.20.58.1030">
    <property type="match status" value="1"/>
</dbReference>
<accession>F2HHJ5</accession>
<dbReference type="AlphaFoldDB" id="F2HHJ5"/>
<dbReference type="SUPFAM" id="SSF158573">
    <property type="entry name" value="GINS helical bundle-like"/>
    <property type="match status" value="1"/>
</dbReference>
<evidence type="ECO:0000313" key="2">
    <source>
        <dbReference type="Proteomes" id="UP000243423"/>
    </source>
</evidence>
<proteinExistence type="predicted"/>
<organism evidence="1 2">
    <name type="scientific">Cryptomonas paramaecium</name>
    <dbReference type="NCBI Taxonomy" id="2898"/>
    <lineage>
        <taxon>Eukaryota</taxon>
        <taxon>Cryptophyceae</taxon>
        <taxon>Cryptomonadales</taxon>
        <taxon>Cryptomonadaceae</taxon>
        <taxon>Cryptomonas</taxon>
    </lineage>
</organism>
<reference evidence="1 2" key="1">
    <citation type="journal article" date="2011" name="Genome Biol. Evol.">
        <title>Complete nucleomorph genome sequence of the nonphotosynthetic alga Cryptomonas paramecium reveals a core nucleomorph gene set.</title>
        <authorList>
            <person name="Tanifuji G."/>
            <person name="Onodera N.T."/>
            <person name="Wheeler T.J."/>
            <person name="Dlutek M."/>
            <person name="Donaher N."/>
            <person name="Archibald J.M."/>
        </authorList>
    </citation>
    <scope>NUCLEOTIDE SEQUENCE [LARGE SCALE GENOMIC DNA]</scope>
    <source>
        <strain evidence="1 2">CCAP977/2A</strain>
    </source>
</reference>
<dbReference type="RefSeq" id="XP_003239689.1">
    <property type="nucleotide sequence ID" value="XM_003239641.1"/>
</dbReference>
<sequence length="196" mass="23996">MIFKNFITKLTILLSNESNLNNLLPYEYNILTFLKEMIAYQSFLLKMENYLCDSQNVLFVIKKREVDRIECLCKLYHYIRILKIETQLMKFNGKKIYKFNMFEKKYLFRYTFLYKKIIYLQCLNFVPNKIKKVINQNIKLFTKQSSCENFYVFFKILRKSKIFHFLKLNKFSKDKVYCALYEKLKRLLLSNILFVV</sequence>
<protein>
    <submittedName>
        <fullName evidence="1">Uncharacterized protein</fullName>
    </submittedName>
</protein>
<dbReference type="Proteomes" id="UP000243423">
    <property type="component" value="Nucleomorph 1"/>
</dbReference>
<geneLocation type="nucleomorph" evidence="1"/>
<evidence type="ECO:0000313" key="1">
    <source>
        <dbReference type="EMBL" id="AEA38791.1"/>
    </source>
</evidence>
<dbReference type="EMBL" id="CP002172">
    <property type="protein sequence ID" value="AEA38791.1"/>
    <property type="molecule type" value="Genomic_DNA"/>
</dbReference>
<name>F2HHJ5_9CRYP</name>
<keyword evidence="1" id="KW-0542">Nucleomorph</keyword>